<keyword evidence="3" id="KW-1185">Reference proteome</keyword>
<evidence type="ECO:0000313" key="3">
    <source>
        <dbReference type="Proteomes" id="UP000032180"/>
    </source>
</evidence>
<dbReference type="HOGENOM" id="CLU_2761457_0_0_1"/>
<sequence>MQRRVCPVPSPPNRAPAVVGSSSQTPVAGIGGEDEASVGRARWLSKLVLSVDDTNITREYMPQLYRKVTS</sequence>
<protein>
    <submittedName>
        <fullName evidence="2">Uncharacterized protein</fullName>
    </submittedName>
</protein>
<dbReference type="EnsemblPlants" id="LPERR07G15100.1">
    <property type="protein sequence ID" value="LPERR07G15100.1"/>
    <property type="gene ID" value="LPERR07G15100"/>
</dbReference>
<proteinExistence type="predicted"/>
<organism evidence="2 3">
    <name type="scientific">Leersia perrieri</name>
    <dbReference type="NCBI Taxonomy" id="77586"/>
    <lineage>
        <taxon>Eukaryota</taxon>
        <taxon>Viridiplantae</taxon>
        <taxon>Streptophyta</taxon>
        <taxon>Embryophyta</taxon>
        <taxon>Tracheophyta</taxon>
        <taxon>Spermatophyta</taxon>
        <taxon>Magnoliopsida</taxon>
        <taxon>Liliopsida</taxon>
        <taxon>Poales</taxon>
        <taxon>Poaceae</taxon>
        <taxon>BOP clade</taxon>
        <taxon>Oryzoideae</taxon>
        <taxon>Oryzeae</taxon>
        <taxon>Oryzinae</taxon>
        <taxon>Leersia</taxon>
    </lineage>
</organism>
<feature type="region of interest" description="Disordered" evidence="1">
    <location>
        <begin position="1"/>
        <end position="34"/>
    </location>
</feature>
<evidence type="ECO:0000313" key="2">
    <source>
        <dbReference type="EnsemblPlants" id="LPERR07G15100.1"/>
    </source>
</evidence>
<name>A0A0D9WZZ2_9ORYZ</name>
<dbReference type="Proteomes" id="UP000032180">
    <property type="component" value="Chromosome 7"/>
</dbReference>
<evidence type="ECO:0000256" key="1">
    <source>
        <dbReference type="SAM" id="MobiDB-lite"/>
    </source>
</evidence>
<dbReference type="AlphaFoldDB" id="A0A0D9WZZ2"/>
<reference evidence="2 3" key="1">
    <citation type="submission" date="2012-08" db="EMBL/GenBank/DDBJ databases">
        <title>Oryza genome evolution.</title>
        <authorList>
            <person name="Wing R.A."/>
        </authorList>
    </citation>
    <scope>NUCLEOTIDE SEQUENCE</scope>
</reference>
<reference evidence="2" key="3">
    <citation type="submission" date="2015-04" db="UniProtKB">
        <authorList>
            <consortium name="EnsemblPlants"/>
        </authorList>
    </citation>
    <scope>IDENTIFICATION</scope>
</reference>
<dbReference type="Gramene" id="LPERR07G15100.1">
    <property type="protein sequence ID" value="LPERR07G15100.1"/>
    <property type="gene ID" value="LPERR07G15100"/>
</dbReference>
<reference evidence="3" key="2">
    <citation type="submission" date="2013-12" db="EMBL/GenBank/DDBJ databases">
        <authorList>
            <person name="Yu Y."/>
            <person name="Lee S."/>
            <person name="de Baynast K."/>
            <person name="Wissotski M."/>
            <person name="Liu L."/>
            <person name="Talag J."/>
            <person name="Goicoechea J."/>
            <person name="Angelova A."/>
            <person name="Jetty R."/>
            <person name="Kudrna D."/>
            <person name="Golser W."/>
            <person name="Rivera L."/>
            <person name="Zhang J."/>
            <person name="Wing R."/>
        </authorList>
    </citation>
    <scope>NUCLEOTIDE SEQUENCE</scope>
</reference>
<accession>A0A0D9WZZ2</accession>